<dbReference type="InterPro" id="IPR029068">
    <property type="entry name" value="Glyas_Bleomycin-R_OHBP_Dase"/>
</dbReference>
<dbReference type="InterPro" id="IPR037523">
    <property type="entry name" value="VOC_core"/>
</dbReference>
<dbReference type="RefSeq" id="WP_252822340.1">
    <property type="nucleotide sequence ID" value="NZ_JAMXQS010000010.1"/>
</dbReference>
<gene>
    <name evidence="2" type="ORF">NGM99_20255</name>
</gene>
<name>A0ABT1CBC5_9HYPH</name>
<organism evidence="2 3">
    <name type="scientific">Mesorhizobium liriopis</name>
    <dbReference type="NCBI Taxonomy" id="2953882"/>
    <lineage>
        <taxon>Bacteria</taxon>
        <taxon>Pseudomonadati</taxon>
        <taxon>Pseudomonadota</taxon>
        <taxon>Alphaproteobacteria</taxon>
        <taxon>Hyphomicrobiales</taxon>
        <taxon>Phyllobacteriaceae</taxon>
        <taxon>Mesorhizobium</taxon>
    </lineage>
</organism>
<dbReference type="EMBL" id="JAMXQS010000010">
    <property type="protein sequence ID" value="MCO6052124.1"/>
    <property type="molecule type" value="Genomic_DNA"/>
</dbReference>
<feature type="domain" description="VOC" evidence="1">
    <location>
        <begin position="13"/>
        <end position="129"/>
    </location>
</feature>
<evidence type="ECO:0000313" key="2">
    <source>
        <dbReference type="EMBL" id="MCO6052124.1"/>
    </source>
</evidence>
<dbReference type="Pfam" id="PF00903">
    <property type="entry name" value="Glyoxalase"/>
    <property type="match status" value="2"/>
</dbReference>
<dbReference type="PANTHER" id="PTHR43279">
    <property type="entry name" value="CATECHOL-2,3-DIOXYGENASE"/>
    <property type="match status" value="1"/>
</dbReference>
<protein>
    <submittedName>
        <fullName evidence="2">VOC family protein</fullName>
    </submittedName>
</protein>
<accession>A0ABT1CBC5</accession>
<keyword evidence="3" id="KW-1185">Reference proteome</keyword>
<comment type="caution">
    <text evidence="2">The sequence shown here is derived from an EMBL/GenBank/DDBJ whole genome shotgun (WGS) entry which is preliminary data.</text>
</comment>
<evidence type="ECO:0000259" key="1">
    <source>
        <dbReference type="PROSITE" id="PS51819"/>
    </source>
</evidence>
<dbReference type="Gene3D" id="3.10.180.10">
    <property type="entry name" value="2,3-Dihydroxybiphenyl 1,2-Dioxygenase, domain 1"/>
    <property type="match status" value="2"/>
</dbReference>
<dbReference type="PROSITE" id="PS51819">
    <property type="entry name" value="VOC"/>
    <property type="match status" value="2"/>
</dbReference>
<dbReference type="SUPFAM" id="SSF54593">
    <property type="entry name" value="Glyoxalase/Bleomycin resistance protein/Dihydroxybiphenyl dioxygenase"/>
    <property type="match status" value="2"/>
</dbReference>
<reference evidence="2 3" key="1">
    <citation type="submission" date="2022-06" db="EMBL/GenBank/DDBJ databases">
        <title>Mesorhizobium sp. strain RP14 Genome sequencing and assembly.</title>
        <authorList>
            <person name="Kim I."/>
        </authorList>
    </citation>
    <scope>NUCLEOTIDE SEQUENCE [LARGE SCALE GENOMIC DNA]</scope>
    <source>
        <strain evidence="3">RP14(2022)</strain>
    </source>
</reference>
<sequence length="269" mass="29905">MSSLPFAATTPIHVSRVALRARDADNLARFYETVVGMRELGRENGAIRLGAGNRELLRIESDPSAEPDAPRSAGLFHTAFLLPERADLARWLRYAAEKLLPVGGASDHLVSEAVYLDDPEGNGIEIYRDRRPDEWKWNGSQVEMATVRLNVEDLLRSLPEGDAGWQGVPDDAMVGHIHLRVGDPRQAESWWKDNLGFDTVARYGDAAAFMSTGGYHHHVGANVWQSRGAGPRDPKRAGLSWFELASREAKEPQDFRDPWGTEVRVVAKD</sequence>
<dbReference type="InterPro" id="IPR004360">
    <property type="entry name" value="Glyas_Fos-R_dOase_dom"/>
</dbReference>
<proteinExistence type="predicted"/>
<evidence type="ECO:0000313" key="3">
    <source>
        <dbReference type="Proteomes" id="UP001205906"/>
    </source>
</evidence>
<dbReference type="Proteomes" id="UP001205906">
    <property type="component" value="Unassembled WGS sequence"/>
</dbReference>
<dbReference type="PANTHER" id="PTHR43279:SF1">
    <property type="entry name" value="CATECHOL-2,3-DIOXYGENASE"/>
    <property type="match status" value="1"/>
</dbReference>
<feature type="domain" description="VOC" evidence="1">
    <location>
        <begin position="173"/>
        <end position="269"/>
    </location>
</feature>